<evidence type="ECO:0000313" key="1">
    <source>
        <dbReference type="EMBL" id="MBK1867562.1"/>
    </source>
</evidence>
<reference evidence="1" key="1">
    <citation type="submission" date="2021-01" db="EMBL/GenBank/DDBJ databases">
        <authorList>
            <person name="Sun Q."/>
        </authorList>
    </citation>
    <scope>NUCLEOTIDE SEQUENCE</scope>
    <source>
        <strain evidence="1">YIM B02566</strain>
    </source>
</reference>
<organism evidence="1 2">
    <name type="scientific">Taklimakanibacter albus</name>
    <dbReference type="NCBI Taxonomy" id="2800327"/>
    <lineage>
        <taxon>Bacteria</taxon>
        <taxon>Pseudomonadati</taxon>
        <taxon>Pseudomonadota</taxon>
        <taxon>Alphaproteobacteria</taxon>
        <taxon>Hyphomicrobiales</taxon>
        <taxon>Aestuariivirgaceae</taxon>
        <taxon>Taklimakanibacter</taxon>
    </lineage>
</organism>
<evidence type="ECO:0000313" key="2">
    <source>
        <dbReference type="Proteomes" id="UP000616151"/>
    </source>
</evidence>
<sequence length="346" mass="37472">MKLLRSLGRAVLALMTIVGAGDMANAQEGLGAFMPHDGGTITTAWANAYGPDAESWIRFANTRPDSFDINYSSSRGTVAVRRIYVADRMNARTLVLGYSAKMPLVIPGTTTLGTSAAVLEELRSTGQAASNLVYNEAMATMTGGFTLVEKAQMSVNLDGNPINVPVVHAKGSFKDGRQSAVGDFYFLDNRNNPMLLLYSIQFRGERAPRSERYVLVTPSADERARMEQALAARKAYTTYGIHFDFDKATIRNSSVPLLKQIAIALRNNPLWTLSITGHTDSIGDKSYNLKLSKARAESVKARLIKLGVDPGRLSTAGAGAGEPVATNKTLQGRALNRRVVLARTDR</sequence>
<protein>
    <submittedName>
        <fullName evidence="1">OmpA family protein</fullName>
    </submittedName>
</protein>
<accession>A0ACC5R4K7</accession>
<dbReference type="EMBL" id="JAENHL010000007">
    <property type="protein sequence ID" value="MBK1867562.1"/>
    <property type="molecule type" value="Genomic_DNA"/>
</dbReference>
<keyword evidence="2" id="KW-1185">Reference proteome</keyword>
<gene>
    <name evidence="1" type="ORF">JHL16_14485</name>
</gene>
<proteinExistence type="predicted"/>
<dbReference type="Proteomes" id="UP000616151">
    <property type="component" value="Unassembled WGS sequence"/>
</dbReference>
<name>A0ACC5R4K7_9HYPH</name>
<comment type="caution">
    <text evidence="1">The sequence shown here is derived from an EMBL/GenBank/DDBJ whole genome shotgun (WGS) entry which is preliminary data.</text>
</comment>